<feature type="binding site" evidence="17">
    <location>
        <position position="361"/>
    </location>
    <ligand>
        <name>(6S)-NADPHX</name>
        <dbReference type="ChEBI" id="CHEBI:64076"/>
    </ligand>
</feature>
<dbReference type="Pfam" id="PF01256">
    <property type="entry name" value="Carb_kinase"/>
    <property type="match status" value="1"/>
</dbReference>
<comment type="cofactor">
    <cofactor evidence="18 19">
        <name>K(+)</name>
        <dbReference type="ChEBI" id="CHEBI:29103"/>
    </cofactor>
    <text evidence="18 19">Binds 1 potassium ion per subunit.</text>
</comment>
<evidence type="ECO:0000256" key="4">
    <source>
        <dbReference type="ARBA" id="ARBA00009524"/>
    </source>
</evidence>
<evidence type="ECO:0000259" key="20">
    <source>
        <dbReference type="PROSITE" id="PS51383"/>
    </source>
</evidence>
<dbReference type="InterPro" id="IPR004443">
    <property type="entry name" value="YjeF_N_dom"/>
</dbReference>
<dbReference type="CDD" id="cd01171">
    <property type="entry name" value="YXKO-related"/>
    <property type="match status" value="1"/>
</dbReference>
<feature type="binding site" evidence="18">
    <location>
        <position position="154"/>
    </location>
    <ligand>
        <name>(6S)-NADPHX</name>
        <dbReference type="ChEBI" id="CHEBI:64076"/>
    </ligand>
</feature>
<evidence type="ECO:0000256" key="16">
    <source>
        <dbReference type="ARBA" id="ARBA00049209"/>
    </source>
</evidence>
<dbReference type="Pfam" id="PF03853">
    <property type="entry name" value="YjeF_N"/>
    <property type="match status" value="1"/>
</dbReference>
<name>A9KE36_COXBN</name>
<dbReference type="SUPFAM" id="SSF53613">
    <property type="entry name" value="Ribokinase-like"/>
    <property type="match status" value="1"/>
</dbReference>
<protein>
    <recommendedName>
        <fullName evidence="19">Bifunctional NAD(P)H-hydrate repair enzyme</fullName>
    </recommendedName>
    <alternativeName>
        <fullName evidence="19">Nicotinamide nucleotide repair protein</fullName>
    </alternativeName>
    <domain>
        <recommendedName>
            <fullName evidence="19">ADP-dependent (S)-NAD(P)H-hydrate dehydratase</fullName>
            <ecNumber evidence="19">4.2.1.136</ecNumber>
        </recommendedName>
        <alternativeName>
            <fullName evidence="19">ADP-dependent NAD(P)HX dehydratase</fullName>
        </alternativeName>
    </domain>
    <domain>
        <recommendedName>
            <fullName evidence="19">NAD(P)H-hydrate epimerase</fullName>
            <ecNumber evidence="19">5.1.99.6</ecNumber>
        </recommendedName>
    </domain>
</protein>
<keyword evidence="10 17" id="KW-0520">NAD</keyword>
<evidence type="ECO:0000256" key="9">
    <source>
        <dbReference type="ARBA" id="ARBA00022958"/>
    </source>
</evidence>
<dbReference type="PIRSF" id="PIRSF017184">
    <property type="entry name" value="Nnr"/>
    <property type="match status" value="1"/>
</dbReference>
<feature type="binding site" evidence="17">
    <location>
        <begin position="398"/>
        <end position="402"/>
    </location>
    <ligand>
        <name>AMP</name>
        <dbReference type="ChEBI" id="CHEBI:456215"/>
    </ligand>
</feature>
<dbReference type="KEGG" id="cbd:CBUD_1191"/>
<dbReference type="GO" id="GO:0046496">
    <property type="term" value="P:nicotinamide nucleotide metabolic process"/>
    <property type="evidence" value="ECO:0007669"/>
    <property type="project" value="UniProtKB-UniRule"/>
</dbReference>
<evidence type="ECO:0000256" key="17">
    <source>
        <dbReference type="HAMAP-Rule" id="MF_01965"/>
    </source>
</evidence>
<feature type="domain" description="YjeF N-terminal" evidence="21">
    <location>
        <begin position="10"/>
        <end position="209"/>
    </location>
</feature>
<dbReference type="Proteomes" id="UP000008555">
    <property type="component" value="Chromosome"/>
</dbReference>
<comment type="catalytic activity">
    <reaction evidence="16 17 19">
        <text>(6S)-NADPHX + ADP = AMP + phosphate + NADPH + H(+)</text>
        <dbReference type="Rhea" id="RHEA:32235"/>
        <dbReference type="ChEBI" id="CHEBI:15378"/>
        <dbReference type="ChEBI" id="CHEBI:43474"/>
        <dbReference type="ChEBI" id="CHEBI:57783"/>
        <dbReference type="ChEBI" id="CHEBI:64076"/>
        <dbReference type="ChEBI" id="CHEBI:456215"/>
        <dbReference type="ChEBI" id="CHEBI:456216"/>
        <dbReference type="EC" id="4.2.1.136"/>
    </reaction>
</comment>
<feature type="binding site" evidence="18">
    <location>
        <begin position="57"/>
        <end position="61"/>
    </location>
    <ligand>
        <name>(6S)-NADPHX</name>
        <dbReference type="ChEBI" id="CHEBI:64076"/>
    </ligand>
</feature>
<comment type="catalytic activity">
    <reaction evidence="1 18 19">
        <text>(6R)-NADHX = (6S)-NADHX</text>
        <dbReference type="Rhea" id="RHEA:32215"/>
        <dbReference type="ChEBI" id="CHEBI:64074"/>
        <dbReference type="ChEBI" id="CHEBI:64075"/>
        <dbReference type="EC" id="5.1.99.6"/>
    </reaction>
</comment>
<dbReference type="HOGENOM" id="CLU_024853_4_3_6"/>
<evidence type="ECO:0000256" key="12">
    <source>
        <dbReference type="ARBA" id="ARBA00023239"/>
    </source>
</evidence>
<comment type="similarity">
    <text evidence="3 19">In the N-terminal section; belongs to the NnrE/AIBP family.</text>
</comment>
<dbReference type="PROSITE" id="PS51383">
    <property type="entry name" value="YJEF_C_3"/>
    <property type="match status" value="1"/>
</dbReference>
<evidence type="ECO:0000256" key="11">
    <source>
        <dbReference type="ARBA" id="ARBA00023235"/>
    </source>
</evidence>
<dbReference type="GO" id="GO:0046872">
    <property type="term" value="F:metal ion binding"/>
    <property type="evidence" value="ECO:0007669"/>
    <property type="project" value="UniProtKB-UniRule"/>
</dbReference>
<dbReference type="GO" id="GO:0110051">
    <property type="term" value="P:metabolite repair"/>
    <property type="evidence" value="ECO:0007669"/>
    <property type="project" value="TreeGrafter"/>
</dbReference>
<keyword evidence="7 17" id="KW-0067">ATP-binding</keyword>
<organism evidence="22 23">
    <name type="scientific">Coxiella burnetii (strain Dugway 5J108-111)</name>
    <dbReference type="NCBI Taxonomy" id="434922"/>
    <lineage>
        <taxon>Bacteria</taxon>
        <taxon>Pseudomonadati</taxon>
        <taxon>Pseudomonadota</taxon>
        <taxon>Gammaproteobacteria</taxon>
        <taxon>Legionellales</taxon>
        <taxon>Coxiellaceae</taxon>
        <taxon>Coxiella</taxon>
    </lineage>
</organism>
<comment type="catalytic activity">
    <reaction evidence="15 17 19">
        <text>(6S)-NADHX + ADP = AMP + phosphate + NADH + H(+)</text>
        <dbReference type="Rhea" id="RHEA:32223"/>
        <dbReference type="ChEBI" id="CHEBI:15378"/>
        <dbReference type="ChEBI" id="CHEBI:43474"/>
        <dbReference type="ChEBI" id="CHEBI:57945"/>
        <dbReference type="ChEBI" id="CHEBI:64074"/>
        <dbReference type="ChEBI" id="CHEBI:456215"/>
        <dbReference type="ChEBI" id="CHEBI:456216"/>
        <dbReference type="EC" id="4.2.1.136"/>
    </reaction>
</comment>
<reference evidence="22 23" key="1">
    <citation type="journal article" date="2009" name="Infect. Immun.">
        <title>Comparative genomics reveal extensive transposon-mediated genomic plasticity and diversity among potential effector proteins within the genus Coxiella.</title>
        <authorList>
            <person name="Beare P.A."/>
            <person name="Unsworth N."/>
            <person name="Andoh M."/>
            <person name="Voth D.E."/>
            <person name="Omsland A."/>
            <person name="Gilk S.D."/>
            <person name="Williams K.P."/>
            <person name="Sobral B.W."/>
            <person name="Kupko J.J.III."/>
            <person name="Porcella S.F."/>
            <person name="Samuel J.E."/>
            <person name="Heinzen R.A."/>
        </authorList>
    </citation>
    <scope>NUCLEOTIDE SEQUENCE [LARGE SCALE GENOMIC DNA]</scope>
    <source>
        <strain evidence="22 23">Dugway 5J108-111</strain>
    </source>
</reference>
<evidence type="ECO:0000256" key="14">
    <source>
        <dbReference type="ARBA" id="ARBA00025153"/>
    </source>
</evidence>
<comment type="function">
    <text evidence="18">Catalyzes the epimerization of the S- and R-forms of NAD(P)HX, a damaged form of NAD(P)H that is a result of enzymatic or heat-dependent hydration. This is a prerequisite for the S-specific NAD(P)H-hydrate dehydratase to allow the repair of both epimers of NAD(P)HX.</text>
</comment>
<evidence type="ECO:0000313" key="23">
    <source>
        <dbReference type="Proteomes" id="UP000008555"/>
    </source>
</evidence>
<evidence type="ECO:0000256" key="13">
    <source>
        <dbReference type="ARBA" id="ARBA00023268"/>
    </source>
</evidence>
<evidence type="ECO:0000256" key="10">
    <source>
        <dbReference type="ARBA" id="ARBA00023027"/>
    </source>
</evidence>
<feature type="binding site" evidence="18">
    <location>
        <begin position="125"/>
        <end position="131"/>
    </location>
    <ligand>
        <name>(6S)-NADPHX</name>
        <dbReference type="ChEBI" id="CHEBI:64076"/>
    </ligand>
</feature>
<dbReference type="InterPro" id="IPR036652">
    <property type="entry name" value="YjeF_N_dom_sf"/>
</dbReference>
<dbReference type="HAMAP" id="MF_01965">
    <property type="entry name" value="NADHX_dehydratase"/>
    <property type="match status" value="1"/>
</dbReference>
<keyword evidence="22" id="KW-0808">Transferase</keyword>
<evidence type="ECO:0000256" key="1">
    <source>
        <dbReference type="ARBA" id="ARBA00000013"/>
    </source>
</evidence>
<dbReference type="InterPro" id="IPR029056">
    <property type="entry name" value="Ribokinase-like"/>
</dbReference>
<feature type="binding site" evidence="18">
    <location>
        <position position="157"/>
    </location>
    <ligand>
        <name>K(+)</name>
        <dbReference type="ChEBI" id="CHEBI:29103"/>
    </ligand>
</feature>
<accession>A9KE36</accession>
<keyword evidence="11 18" id="KW-0413">Isomerase</keyword>
<gene>
    <name evidence="18" type="primary">nnrE</name>
    <name evidence="17" type="synonym">nnrD</name>
    <name evidence="22" type="ordered locus">CBUD_1191</name>
</gene>
<dbReference type="FunFam" id="3.40.1190.20:FF:000017">
    <property type="entry name" value="Multifunctional fusion protein"/>
    <property type="match status" value="1"/>
</dbReference>
<comment type="cofactor">
    <cofactor evidence="17">
        <name>Mg(2+)</name>
        <dbReference type="ChEBI" id="CHEBI:18420"/>
    </cofactor>
</comment>
<dbReference type="AlphaFoldDB" id="A9KE36"/>
<dbReference type="EMBL" id="CP000733">
    <property type="protein sequence ID" value="ABS77013.1"/>
    <property type="molecule type" value="Genomic_DNA"/>
</dbReference>
<evidence type="ECO:0000313" key="22">
    <source>
        <dbReference type="EMBL" id="ABS77013.1"/>
    </source>
</evidence>
<comment type="similarity">
    <text evidence="4 19">In the C-terminal section; belongs to the NnrD/CARKD family.</text>
</comment>
<dbReference type="GO" id="GO:0052856">
    <property type="term" value="F:NAD(P)HX epimerase activity"/>
    <property type="evidence" value="ECO:0007669"/>
    <property type="project" value="UniProtKB-UniRule"/>
</dbReference>
<evidence type="ECO:0000256" key="2">
    <source>
        <dbReference type="ARBA" id="ARBA00000909"/>
    </source>
</evidence>
<feature type="binding site" evidence="18">
    <location>
        <position position="136"/>
    </location>
    <ligand>
        <name>(6S)-NADPHX</name>
        <dbReference type="ChEBI" id="CHEBI:64076"/>
    </ligand>
</feature>
<dbReference type="EC" id="4.2.1.136" evidence="19"/>
<keyword evidence="12 17" id="KW-0456">Lyase</keyword>
<dbReference type="FunFam" id="3.40.50.10260:FF:000003">
    <property type="entry name" value="Multifunctional fusion protein"/>
    <property type="match status" value="1"/>
</dbReference>
<comment type="catalytic activity">
    <reaction evidence="2 18 19">
        <text>(6R)-NADPHX = (6S)-NADPHX</text>
        <dbReference type="Rhea" id="RHEA:32227"/>
        <dbReference type="ChEBI" id="CHEBI:64076"/>
        <dbReference type="ChEBI" id="CHEBI:64077"/>
        <dbReference type="EC" id="5.1.99.6"/>
    </reaction>
</comment>
<comment type="similarity">
    <text evidence="17">Belongs to the NnrD/CARKD family.</text>
</comment>
<evidence type="ECO:0000256" key="5">
    <source>
        <dbReference type="ARBA" id="ARBA00022723"/>
    </source>
</evidence>
<feature type="binding site" evidence="17">
    <location>
        <position position="315"/>
    </location>
    <ligand>
        <name>(6S)-NADPHX</name>
        <dbReference type="ChEBI" id="CHEBI:64076"/>
    </ligand>
</feature>
<keyword evidence="22" id="KW-0418">Kinase</keyword>
<comment type="subunit">
    <text evidence="17">Homotetramer.</text>
</comment>
<evidence type="ECO:0000256" key="8">
    <source>
        <dbReference type="ARBA" id="ARBA00022857"/>
    </source>
</evidence>
<evidence type="ECO:0000256" key="6">
    <source>
        <dbReference type="ARBA" id="ARBA00022741"/>
    </source>
</evidence>
<keyword evidence="5 18" id="KW-0479">Metal-binding</keyword>
<evidence type="ECO:0000256" key="3">
    <source>
        <dbReference type="ARBA" id="ARBA00006001"/>
    </source>
</evidence>
<feature type="binding site" evidence="17">
    <location>
        <position position="428"/>
    </location>
    <ligand>
        <name>(6S)-NADPHX</name>
        <dbReference type="ChEBI" id="CHEBI:64076"/>
    </ligand>
</feature>
<dbReference type="Gene3D" id="3.40.50.10260">
    <property type="entry name" value="YjeF N-terminal domain"/>
    <property type="match status" value="1"/>
</dbReference>
<keyword evidence="8 17" id="KW-0521">NADP</keyword>
<proteinExistence type="inferred from homology"/>
<dbReference type="InterPro" id="IPR030677">
    <property type="entry name" value="Nnr"/>
</dbReference>
<comment type="function">
    <text evidence="17">Catalyzes the dehydration of the S-form of NAD(P)HX at the expense of ADP, which is converted to AMP. Together with NAD(P)HX epimerase, which catalyzes the epimerization of the S- and R-forms, the enzyme allows the repair of both epimers of NAD(P)HX, a damaged form of NAD(P)H that is a result of enzymatic or heat-dependent hydration.</text>
</comment>
<keyword evidence="6 17" id="KW-0547">Nucleotide-binding</keyword>
<feature type="binding site" evidence="18">
    <location>
        <position position="58"/>
    </location>
    <ligand>
        <name>K(+)</name>
        <dbReference type="ChEBI" id="CHEBI:29103"/>
    </ligand>
</feature>
<dbReference type="NCBIfam" id="TIGR00197">
    <property type="entry name" value="yjeF_nterm"/>
    <property type="match status" value="1"/>
</dbReference>
<feature type="binding site" evidence="17">
    <location>
        <position position="254"/>
    </location>
    <ligand>
        <name>(6S)-NADPHX</name>
        <dbReference type="ChEBI" id="CHEBI:64076"/>
    </ligand>
</feature>
<dbReference type="InterPro" id="IPR000631">
    <property type="entry name" value="CARKD"/>
</dbReference>
<evidence type="ECO:0000259" key="21">
    <source>
        <dbReference type="PROSITE" id="PS51385"/>
    </source>
</evidence>
<evidence type="ECO:0000256" key="19">
    <source>
        <dbReference type="PIRNR" id="PIRNR017184"/>
    </source>
</evidence>
<keyword evidence="13" id="KW-0511">Multifunctional enzyme</keyword>
<dbReference type="NCBIfam" id="TIGR00196">
    <property type="entry name" value="yjeF_cterm"/>
    <property type="match status" value="1"/>
</dbReference>
<evidence type="ECO:0000256" key="15">
    <source>
        <dbReference type="ARBA" id="ARBA00048238"/>
    </source>
</evidence>
<dbReference type="SUPFAM" id="SSF64153">
    <property type="entry name" value="YjeF N-terminal domain-like"/>
    <property type="match status" value="1"/>
</dbReference>
<evidence type="ECO:0000256" key="7">
    <source>
        <dbReference type="ARBA" id="ARBA00022840"/>
    </source>
</evidence>
<dbReference type="HAMAP" id="MF_01966">
    <property type="entry name" value="NADHX_epimerase"/>
    <property type="match status" value="1"/>
</dbReference>
<comment type="function">
    <text evidence="14 19">Bifunctional enzyme that catalyzes the epimerization of the S- and R-forms of NAD(P)HX and the dehydration of the S-form of NAD(P)HX at the expense of ADP, which is converted to AMP. This allows the repair of both epimers of NAD(P)HX, a damaged form of NAD(P)H that is a result of enzymatic or heat-dependent hydration.</text>
</comment>
<dbReference type="GO" id="GO:0052855">
    <property type="term" value="F:ADP-dependent NAD(P)H-hydrate dehydratase activity"/>
    <property type="evidence" value="ECO:0007669"/>
    <property type="project" value="UniProtKB-UniRule"/>
</dbReference>
<dbReference type="GO" id="GO:0005524">
    <property type="term" value="F:ATP binding"/>
    <property type="evidence" value="ECO:0007669"/>
    <property type="project" value="UniProtKB-UniRule"/>
</dbReference>
<feature type="domain" description="YjeF C-terminal" evidence="20">
    <location>
        <begin position="219"/>
        <end position="486"/>
    </location>
</feature>
<dbReference type="PROSITE" id="PS51385">
    <property type="entry name" value="YJEF_N"/>
    <property type="match status" value="1"/>
</dbReference>
<comment type="similarity">
    <text evidence="18">Belongs to the NnrE/AIBP family.</text>
</comment>
<dbReference type="PANTHER" id="PTHR12592:SF0">
    <property type="entry name" value="ATP-DEPENDENT (S)-NAD(P)H-HYDRATE DEHYDRATASE"/>
    <property type="match status" value="1"/>
</dbReference>
<dbReference type="GO" id="GO:0016301">
    <property type="term" value="F:kinase activity"/>
    <property type="evidence" value="ECO:0007669"/>
    <property type="project" value="UniProtKB-KW"/>
</dbReference>
<dbReference type="PANTHER" id="PTHR12592">
    <property type="entry name" value="ATP-DEPENDENT (S)-NAD(P)H-HYDRATE DEHYDRATASE FAMILY MEMBER"/>
    <property type="match status" value="1"/>
</dbReference>
<sequence length="486" mass="51456">MTVLYQNRQIRELERLAVESGISEYELMCRAGEAAFKALLARWPEAQEITVCCGKGNNGGDGLVLARLAYENGLKVTVYLAGQRHQLKGAAAQAANACEASNLPILPFPEPLLFKGEVIVDALLGSGLSGEVKAPYDHLIAAINQAGQYVLALDVPSGINVDSGEVQGTAVKANLTVTFIAPKRGLYTAPAYCGELIVDRLGLSESFFRAVFTDTRLLEWKGVFPLLPKRARDAHKGSYGHVLVIGGDYGMGGAVRMAAEAAARVGAGLVTVATRPEHVPIVSGPRPELMCHQVAAADDLKPLLTAATVVVIGPGLGKSDWAKSLLNKVLETDLPKVLDADSLNLLAESPSQREDWILTPHPGEASRLLGISCNEVQRDRFQAINDLQEKYQGVLVLKGVGTLIKDESQAYYVCPAGNPGMATGGMGDILSGIIGGLVAQRLSLASAAQAGVFIHSMAADRAAEEGGERGLLATDLFPHLRVLVNP</sequence>
<keyword evidence="9 18" id="KW-0630">Potassium</keyword>
<dbReference type="EC" id="5.1.99.6" evidence="19"/>
<evidence type="ECO:0000256" key="18">
    <source>
        <dbReference type="HAMAP-Rule" id="MF_01966"/>
    </source>
</evidence>
<dbReference type="RefSeq" id="WP_011996959.1">
    <property type="nucleotide sequence ID" value="NC_009727.1"/>
</dbReference>
<dbReference type="Gene3D" id="3.40.1190.20">
    <property type="match status" value="1"/>
</dbReference>
<feature type="binding site" evidence="17">
    <location>
        <position position="427"/>
    </location>
    <ligand>
        <name>AMP</name>
        <dbReference type="ChEBI" id="CHEBI:456215"/>
    </ligand>
</feature>
<feature type="binding site" evidence="18">
    <location>
        <position position="121"/>
    </location>
    <ligand>
        <name>K(+)</name>
        <dbReference type="ChEBI" id="CHEBI:29103"/>
    </ligand>
</feature>